<sequence length="334" mass="36189">MKKATNIKKHFRAYNPIKGFNYANRQVRNMFMFMFAVFGVVMLLGALIDHSFLAFGGSGVSFASMAVLGHLDDVSDRDTHGSDISYIVYLIALDQIDRTKPFPQPNSNREVAPVPLKPGEIPHYFEAHDIPTFTGTTEKGDITTTGENNFVLIMGGARIPLYNFIEEYSGGKFILFFKHIKKSTWYILGELERPIILANTETKDDKDGRYTTFTFKRSSVDLPLVYTGNPAVTAAGSVAAGATSIAITPSTNSYTIANGTSGAAAIATVSGLTKTDKGRYITLYGAGTDKSATIADGNTFVLEDGATWTAKAGASLTLRVLDTTTLVEVSRTEV</sequence>
<name>A0AB33JGY6_9BACT</name>
<dbReference type="AlphaFoldDB" id="A0AB33JGY6"/>
<accession>A0AB33JGY6</accession>
<gene>
    <name evidence="1" type="ORF">GTC17262_02930</name>
</gene>
<proteinExistence type="predicted"/>
<evidence type="ECO:0000313" key="1">
    <source>
        <dbReference type="EMBL" id="BFO80102.1"/>
    </source>
</evidence>
<protein>
    <submittedName>
        <fullName evidence="1">Uncharacterized protein</fullName>
    </submittedName>
</protein>
<reference evidence="1" key="1">
    <citation type="submission" date="2024-07" db="EMBL/GenBank/DDBJ databases">
        <title>Complete genome sequence of Prevotella sp. YM-2024 GTC17262.</title>
        <authorList>
            <person name="Hayashi M."/>
            <person name="Muto Y."/>
            <person name="Tanaka K."/>
            <person name="Niwa H."/>
        </authorList>
    </citation>
    <scope>NUCLEOTIDE SEQUENCE</scope>
    <source>
        <strain evidence="1">GTC17262</strain>
    </source>
</reference>
<dbReference type="EMBL" id="AP035789">
    <property type="protein sequence ID" value="BFO80102.1"/>
    <property type="molecule type" value="Genomic_DNA"/>
</dbReference>
<organism evidence="1">
    <name type="scientific">Prevotella sp. GTC17262</name>
    <dbReference type="NCBI Taxonomy" id="3236797"/>
    <lineage>
        <taxon>Bacteria</taxon>
        <taxon>Pseudomonadati</taxon>
        <taxon>Bacteroidota</taxon>
        <taxon>Bacteroidia</taxon>
        <taxon>Bacteroidales</taxon>
        <taxon>Prevotellaceae</taxon>
        <taxon>Prevotella</taxon>
    </lineage>
</organism>